<keyword evidence="1" id="KW-0812">Transmembrane</keyword>
<organism evidence="2 3">
    <name type="scientific">Zymoseptoria tritici (strain CBS 115943 / IPO323)</name>
    <name type="common">Speckled leaf blotch fungus</name>
    <name type="synonym">Septoria tritici</name>
    <dbReference type="NCBI Taxonomy" id="336722"/>
    <lineage>
        <taxon>Eukaryota</taxon>
        <taxon>Fungi</taxon>
        <taxon>Dikarya</taxon>
        <taxon>Ascomycota</taxon>
        <taxon>Pezizomycotina</taxon>
        <taxon>Dothideomycetes</taxon>
        <taxon>Dothideomycetidae</taxon>
        <taxon>Mycosphaerellales</taxon>
        <taxon>Mycosphaerellaceae</taxon>
        <taxon>Zymoseptoria</taxon>
    </lineage>
</organism>
<keyword evidence="1" id="KW-1133">Transmembrane helix</keyword>
<dbReference type="EMBL" id="CM001202">
    <property type="protein sequence ID" value="EGP85871.1"/>
    <property type="molecule type" value="Genomic_DNA"/>
</dbReference>
<gene>
    <name evidence="2" type="ORF">MYCGRDRAFT_94792</name>
</gene>
<dbReference type="HOGENOM" id="CLU_837322_0_0_1"/>
<name>F9XF65_ZYMTI</name>
<accession>F9XF65</accession>
<proteinExistence type="predicted"/>
<evidence type="ECO:0000256" key="1">
    <source>
        <dbReference type="SAM" id="Phobius"/>
    </source>
</evidence>
<dbReference type="InParanoid" id="F9XF65"/>
<dbReference type="AlphaFoldDB" id="F9XF65"/>
<dbReference type="KEGG" id="ztr:MYCGRDRAFT_94792"/>
<keyword evidence="3" id="KW-1185">Reference proteome</keyword>
<reference evidence="2 3" key="1">
    <citation type="journal article" date="2011" name="PLoS Genet.">
        <title>Finished genome of the fungal wheat pathogen Mycosphaerella graminicola reveals dispensome structure, chromosome plasticity, and stealth pathogenesis.</title>
        <authorList>
            <person name="Goodwin S.B."/>
            <person name="Ben M'barek S."/>
            <person name="Dhillon B."/>
            <person name="Wittenberg A.H.J."/>
            <person name="Crane C.F."/>
            <person name="Hane J.K."/>
            <person name="Foster A.J."/>
            <person name="Van der Lee T.A.J."/>
            <person name="Grimwood J."/>
            <person name="Aerts A."/>
            <person name="Antoniw J."/>
            <person name="Bailey A."/>
            <person name="Bluhm B."/>
            <person name="Bowler J."/>
            <person name="Bristow J."/>
            <person name="van der Burgt A."/>
            <person name="Canto-Canche B."/>
            <person name="Churchill A.C.L."/>
            <person name="Conde-Ferraez L."/>
            <person name="Cools H.J."/>
            <person name="Coutinho P.M."/>
            <person name="Csukai M."/>
            <person name="Dehal P."/>
            <person name="De Wit P."/>
            <person name="Donzelli B."/>
            <person name="van de Geest H.C."/>
            <person name="van Ham R.C.H.J."/>
            <person name="Hammond-Kosack K.E."/>
            <person name="Henrissat B."/>
            <person name="Kilian A."/>
            <person name="Kobayashi A.K."/>
            <person name="Koopmann E."/>
            <person name="Kourmpetis Y."/>
            <person name="Kuzniar A."/>
            <person name="Lindquist E."/>
            <person name="Lombard V."/>
            <person name="Maliepaard C."/>
            <person name="Martins N."/>
            <person name="Mehrabi R."/>
            <person name="Nap J.P.H."/>
            <person name="Ponomarenko A."/>
            <person name="Rudd J.J."/>
            <person name="Salamov A."/>
            <person name="Schmutz J."/>
            <person name="Schouten H.J."/>
            <person name="Shapiro H."/>
            <person name="Stergiopoulos I."/>
            <person name="Torriani S.F.F."/>
            <person name="Tu H."/>
            <person name="de Vries R.P."/>
            <person name="Waalwijk C."/>
            <person name="Ware S.B."/>
            <person name="Wiebenga A."/>
            <person name="Zwiers L.-H."/>
            <person name="Oliver R.P."/>
            <person name="Grigoriev I.V."/>
            <person name="Kema G.H.J."/>
        </authorList>
    </citation>
    <scope>NUCLEOTIDE SEQUENCE [LARGE SCALE GENOMIC DNA]</scope>
    <source>
        <strain evidence="3">CBS 115943 / IPO323</strain>
    </source>
</reference>
<evidence type="ECO:0000313" key="3">
    <source>
        <dbReference type="Proteomes" id="UP000008062"/>
    </source>
</evidence>
<feature type="transmembrane region" description="Helical" evidence="1">
    <location>
        <begin position="304"/>
        <end position="322"/>
    </location>
</feature>
<sequence>MSQSTRTVESPKATPDDVLPLTLNSTMIPINTPIAGAHQVLPANLQQVAANSTISTTTLPPADLEQAMPDELILQIIEDSIPPFLEIDLTALKASATTTGPQIAATNIADWRATRALLRLTPQLALLTGASTGRYFQSTLNISLTNSTFIPAERTLVPDSILQRFPILNFSLPLSLLSPSGDRIFSTLTLVYISDGTDWWAVRQSQPWSHLIAPNSAADGQVMELINTYIAFHLQNEVLNGLIGGEQLQWCRQEVDVMLRVLDRQYFVEYWLPAGWRLEGLDEGIRQHESYRVQRQKEEDLRSVWGLVLVLFVVNLVHLVCFGPEEWWVVIP</sequence>
<dbReference type="GeneID" id="13397709"/>
<dbReference type="RefSeq" id="XP_003850895.1">
    <property type="nucleotide sequence ID" value="XM_003850847.1"/>
</dbReference>
<protein>
    <submittedName>
        <fullName evidence="2">Uncharacterized protein</fullName>
    </submittedName>
</protein>
<evidence type="ECO:0000313" key="2">
    <source>
        <dbReference type="EMBL" id="EGP85871.1"/>
    </source>
</evidence>
<dbReference type="VEuPathDB" id="FungiDB:ZTRI_7.763"/>
<keyword evidence="1" id="KW-0472">Membrane</keyword>
<dbReference type="Proteomes" id="UP000008062">
    <property type="component" value="Chromosome 7"/>
</dbReference>